<evidence type="ECO:0000313" key="2">
    <source>
        <dbReference type="EMBL" id="OBX73723.1"/>
    </source>
</evidence>
<dbReference type="STRING" id="34059.A9308_00500"/>
<dbReference type="RefSeq" id="WP_067238429.1">
    <property type="nucleotide sequence ID" value="NZ_LZMZ01000051.1"/>
</dbReference>
<keyword evidence="1" id="KW-0812">Transmembrane</keyword>
<evidence type="ECO:0000313" key="3">
    <source>
        <dbReference type="Proteomes" id="UP000092508"/>
    </source>
</evidence>
<proteinExistence type="predicted"/>
<sequence length="91" mass="9803">MNKENSDKTRNVLAIAALIIIALLIAGLFFVQIPDSAKDLINIALGFMAGYVGAVFNYYFGSSDGSRQKTALLNEQATGRADDPIHVEKGE</sequence>
<keyword evidence="1" id="KW-1133">Transmembrane helix</keyword>
<evidence type="ECO:0000256" key="1">
    <source>
        <dbReference type="SAM" id="Phobius"/>
    </source>
</evidence>
<keyword evidence="1" id="KW-0472">Membrane</keyword>
<dbReference type="EMBL" id="LZMZ01000051">
    <property type="protein sequence ID" value="OBX73723.1"/>
    <property type="molecule type" value="Genomic_DNA"/>
</dbReference>
<reference evidence="2 3" key="1">
    <citation type="submission" date="2016-06" db="EMBL/GenBank/DDBJ databases">
        <title>Draft genome of Moraxella atlantae CCUG 66109.</title>
        <authorList>
            <person name="Salva-Serra F."/>
            <person name="Engstrom-Jakobsson H."/>
            <person name="Thorell K."/>
            <person name="Gonzales-Siles L."/>
            <person name="Karlsson R."/>
            <person name="Boulund F."/>
            <person name="Engstrand L."/>
            <person name="Kristiansson E."/>
            <person name="Moore E."/>
        </authorList>
    </citation>
    <scope>NUCLEOTIDE SEQUENCE [LARGE SCALE GENOMIC DNA]</scope>
    <source>
        <strain evidence="2 3">CCUG 66109</strain>
    </source>
</reference>
<name>A0A1B8Q8X7_9GAMM</name>
<protein>
    <submittedName>
        <fullName evidence="2">Uncharacterized protein</fullName>
    </submittedName>
</protein>
<organism evidence="2 3">
    <name type="scientific">Faucicola atlantae</name>
    <dbReference type="NCBI Taxonomy" id="34059"/>
    <lineage>
        <taxon>Bacteria</taxon>
        <taxon>Pseudomonadati</taxon>
        <taxon>Pseudomonadota</taxon>
        <taxon>Gammaproteobacteria</taxon>
        <taxon>Moraxellales</taxon>
        <taxon>Moraxellaceae</taxon>
        <taxon>Faucicola</taxon>
    </lineage>
</organism>
<comment type="caution">
    <text evidence="2">The sequence shown here is derived from an EMBL/GenBank/DDBJ whole genome shotgun (WGS) entry which is preliminary data.</text>
</comment>
<gene>
    <name evidence="2" type="ORF">A9308_00500</name>
</gene>
<dbReference type="Proteomes" id="UP000092508">
    <property type="component" value="Unassembled WGS sequence"/>
</dbReference>
<feature type="transmembrane region" description="Helical" evidence="1">
    <location>
        <begin position="12"/>
        <end position="34"/>
    </location>
</feature>
<dbReference type="AlphaFoldDB" id="A0A1B8Q8X7"/>
<feature type="transmembrane region" description="Helical" evidence="1">
    <location>
        <begin position="40"/>
        <end position="60"/>
    </location>
</feature>
<accession>A0A1B8Q8X7</accession>